<sequence>MKKEIHLHYVLEGNTLPRTMQLIQDKYGFQASPRKWKMKFKEWKYEKRLTELDKIVAAKAEKRASDDGKKTDVFHNGILIHPSRIDNFKRRKTVKDSEAASPSAHTPACITYCTPSVESSPDPTASQDVRERVKVLDIIEMDDGQLISAPSTPSSSESLTLDRTTASVSGVSGSSMSAISVTSSSSSSNTSITIGDRHEVESESIIPGSAQKLLNPTLRIKNLQRVYSPLIFRRPNEILHPNQQPGGRAIMLTQTKAEVHVRRHEYDEAVVLYWKVIGGWRFLCNDEKRLEVQLILGKLLEKQDRAADAFSLFMSTFIEYLDISLSLTLDSPQYLSLRSSVVRLRRAHVRANILGKWSEVIDRLDSLEQAETSSLLSHHEYLGPMPGFIHGPDVVKAALSLAIAYSAVGEFGIAESIFKLILNSTSESSRKRFNTLTLEDRAIANRDYAMHCHRRGNNLDCFSYLARSLENCLEVHFPGMGTEVTNAIKNLLRMMNRQLIVDQESAAELAELKLQQVSVVISIISKTESYKVNSGIPIGSDHTYPQD</sequence>
<organism evidence="3 4">
    <name type="scientific">Cadophora malorum</name>
    <dbReference type="NCBI Taxonomy" id="108018"/>
    <lineage>
        <taxon>Eukaryota</taxon>
        <taxon>Fungi</taxon>
        <taxon>Dikarya</taxon>
        <taxon>Ascomycota</taxon>
        <taxon>Pezizomycotina</taxon>
        <taxon>Leotiomycetes</taxon>
        <taxon>Helotiales</taxon>
        <taxon>Ploettnerulaceae</taxon>
        <taxon>Cadophora</taxon>
    </lineage>
</organism>
<protein>
    <recommendedName>
        <fullName evidence="2">Clr5 domain-containing protein</fullName>
    </recommendedName>
</protein>
<dbReference type="OrthoDB" id="3554974at2759"/>
<reference evidence="3" key="1">
    <citation type="submission" date="2021-02" db="EMBL/GenBank/DDBJ databases">
        <title>Genome sequence Cadophora malorum strain M34.</title>
        <authorList>
            <person name="Stefanovic E."/>
            <person name="Vu D."/>
            <person name="Scully C."/>
            <person name="Dijksterhuis J."/>
            <person name="Roader J."/>
            <person name="Houbraken J."/>
        </authorList>
    </citation>
    <scope>NUCLEOTIDE SEQUENCE</scope>
    <source>
        <strain evidence="3">M34</strain>
    </source>
</reference>
<dbReference type="InterPro" id="IPR025676">
    <property type="entry name" value="Clr5_dom"/>
</dbReference>
<dbReference type="Gene3D" id="1.25.40.10">
    <property type="entry name" value="Tetratricopeptide repeat domain"/>
    <property type="match status" value="1"/>
</dbReference>
<evidence type="ECO:0000259" key="2">
    <source>
        <dbReference type="Pfam" id="PF14420"/>
    </source>
</evidence>
<evidence type="ECO:0000313" key="4">
    <source>
        <dbReference type="Proteomes" id="UP000664132"/>
    </source>
</evidence>
<dbReference type="AlphaFoldDB" id="A0A8H7T4E0"/>
<dbReference type="PANTHER" id="PTHR38788:SF3">
    <property type="entry name" value="CLR5 DOMAIN-CONTAINING PROTEIN"/>
    <property type="match status" value="1"/>
</dbReference>
<evidence type="ECO:0000256" key="1">
    <source>
        <dbReference type="SAM" id="MobiDB-lite"/>
    </source>
</evidence>
<dbReference type="EMBL" id="JAFJYH010000417">
    <property type="protein sequence ID" value="KAG4412011.1"/>
    <property type="molecule type" value="Genomic_DNA"/>
</dbReference>
<accession>A0A8H7T4E0</accession>
<feature type="region of interest" description="Disordered" evidence="1">
    <location>
        <begin position="144"/>
        <end position="195"/>
    </location>
</feature>
<feature type="domain" description="Clr5" evidence="2">
    <location>
        <begin position="2"/>
        <end position="47"/>
    </location>
</feature>
<comment type="caution">
    <text evidence="3">The sequence shown here is derived from an EMBL/GenBank/DDBJ whole genome shotgun (WGS) entry which is preliminary data.</text>
</comment>
<feature type="compositionally biased region" description="Low complexity" evidence="1">
    <location>
        <begin position="148"/>
        <end position="194"/>
    </location>
</feature>
<evidence type="ECO:0000313" key="3">
    <source>
        <dbReference type="EMBL" id="KAG4412011.1"/>
    </source>
</evidence>
<proteinExistence type="predicted"/>
<keyword evidence="4" id="KW-1185">Reference proteome</keyword>
<dbReference type="Proteomes" id="UP000664132">
    <property type="component" value="Unassembled WGS sequence"/>
</dbReference>
<name>A0A8H7T4E0_9HELO</name>
<dbReference type="InterPro" id="IPR011990">
    <property type="entry name" value="TPR-like_helical_dom_sf"/>
</dbReference>
<dbReference type="PANTHER" id="PTHR38788">
    <property type="entry name" value="CLR5 DOMAIN-CONTAINING PROTEIN"/>
    <property type="match status" value="1"/>
</dbReference>
<dbReference type="Pfam" id="PF14420">
    <property type="entry name" value="Clr5"/>
    <property type="match status" value="1"/>
</dbReference>
<gene>
    <name evidence="3" type="ORF">IFR04_014855</name>
</gene>